<proteinExistence type="predicted"/>
<evidence type="ECO:0000256" key="6">
    <source>
        <dbReference type="ARBA" id="ARBA00022777"/>
    </source>
</evidence>
<dbReference type="SMART" id="SM00387">
    <property type="entry name" value="HATPase_c"/>
    <property type="match status" value="1"/>
</dbReference>
<evidence type="ECO:0000259" key="9">
    <source>
        <dbReference type="PROSITE" id="PS50109"/>
    </source>
</evidence>
<dbReference type="PANTHER" id="PTHR41523">
    <property type="entry name" value="TWO-COMPONENT SYSTEM SENSOR PROTEIN"/>
    <property type="match status" value="1"/>
</dbReference>
<protein>
    <recommendedName>
        <fullName evidence="2">histidine kinase</fullName>
        <ecNumber evidence="2">2.7.13.3</ecNumber>
    </recommendedName>
</protein>
<dbReference type="eggNOG" id="COG3920">
    <property type="taxonomic scope" value="Bacteria"/>
</dbReference>
<keyword evidence="11" id="KW-1185">Reference proteome</keyword>
<evidence type="ECO:0000256" key="2">
    <source>
        <dbReference type="ARBA" id="ARBA00012438"/>
    </source>
</evidence>
<dbReference type="InterPro" id="IPR036890">
    <property type="entry name" value="HATPase_C_sf"/>
</dbReference>
<evidence type="ECO:0000256" key="3">
    <source>
        <dbReference type="ARBA" id="ARBA00022553"/>
    </source>
</evidence>
<comment type="catalytic activity">
    <reaction evidence="1">
        <text>ATP + protein L-histidine = ADP + protein N-phospho-L-histidine.</text>
        <dbReference type="EC" id="2.7.13.3"/>
    </reaction>
</comment>
<feature type="domain" description="Histidine kinase" evidence="9">
    <location>
        <begin position="264"/>
        <end position="458"/>
    </location>
</feature>
<dbReference type="EMBL" id="JRNT01000007">
    <property type="protein sequence ID" value="KGF47698.1"/>
    <property type="molecule type" value="Genomic_DNA"/>
</dbReference>
<evidence type="ECO:0000256" key="5">
    <source>
        <dbReference type="ARBA" id="ARBA00022741"/>
    </source>
</evidence>
<dbReference type="PANTHER" id="PTHR41523:SF8">
    <property type="entry name" value="ETHYLENE RESPONSE SENSOR PROTEIN"/>
    <property type="match status" value="1"/>
</dbReference>
<dbReference type="Gene3D" id="3.30.450.20">
    <property type="entry name" value="PAS domain"/>
    <property type="match status" value="1"/>
</dbReference>
<dbReference type="Pfam" id="PF02518">
    <property type="entry name" value="HATPase_c"/>
    <property type="match status" value="1"/>
</dbReference>
<evidence type="ECO:0000256" key="4">
    <source>
        <dbReference type="ARBA" id="ARBA00022679"/>
    </source>
</evidence>
<dbReference type="Proteomes" id="UP000029628">
    <property type="component" value="Unassembled WGS sequence"/>
</dbReference>
<dbReference type="InterPro" id="IPR011495">
    <property type="entry name" value="Sig_transdc_His_kin_sub2_dim/P"/>
</dbReference>
<keyword evidence="5" id="KW-0547">Nucleotide-binding</keyword>
<organism evidence="10 11">
    <name type="scientific">Veillonella montpellierensis DNF00314</name>
    <dbReference type="NCBI Taxonomy" id="1401067"/>
    <lineage>
        <taxon>Bacteria</taxon>
        <taxon>Bacillati</taxon>
        <taxon>Bacillota</taxon>
        <taxon>Negativicutes</taxon>
        <taxon>Veillonellales</taxon>
        <taxon>Veillonellaceae</taxon>
        <taxon>Veillonella</taxon>
    </lineage>
</organism>
<dbReference type="EC" id="2.7.13.3" evidence="2"/>
<sequence length="458" mass="52309">MTTLDTTQISLIIKFANLLRFAESVTHSTVVLFLLTSKNQFIAIQPQDDQYKPFSIQMIERYEMNLWWQLFHKRISIRGLQERSKGKMELMHAYPVIDNGGRIIAGISFVNPRIDSMNDMFLLQQEQIITETIYMAMMVPQHNQVDLYTPLSYQDGVIIFDEAGTILYGNEQAHQLIDVLGFNRRLIGTSIYGSSLKLSFVKKALQKHIGDTYDSIYDDIVIRQTVIPIFSRTRGNRSLLLLKDRTLVSQKEKELLVKNSVIKEIHHRVKNNLQTVAGLLRMEARRSQSLEVKAALQEGISRIESMALVHDIVSHYEADYVSIRSIYEELTRLLTNALVSHKDHITCIYEGDEVMIRSNQASYISLILNELISNSIKHGIQNEYGTIILSVEEHEHLIILSIKNTGKPFPPNFSVSTSKRLGLHIIQNLVENELHGTLTIEQSTEEGANVIITMEKGD</sequence>
<dbReference type="SUPFAM" id="SSF55874">
    <property type="entry name" value="ATPase domain of HSP90 chaperone/DNA topoisomerase II/histidine kinase"/>
    <property type="match status" value="1"/>
</dbReference>
<comment type="caution">
    <text evidence="10">The sequence shown here is derived from an EMBL/GenBank/DDBJ whole genome shotgun (WGS) entry which is preliminary data.</text>
</comment>
<dbReference type="Pfam" id="PF07568">
    <property type="entry name" value="HisKA_2"/>
    <property type="match status" value="1"/>
</dbReference>
<dbReference type="AlphaFoldDB" id="A0A096AKS7"/>
<dbReference type="InterPro" id="IPR003594">
    <property type="entry name" value="HATPase_dom"/>
</dbReference>
<keyword evidence="4" id="KW-0808">Transferase</keyword>
<dbReference type="InterPro" id="IPR005467">
    <property type="entry name" value="His_kinase_dom"/>
</dbReference>
<dbReference type="GO" id="GO:0004673">
    <property type="term" value="F:protein histidine kinase activity"/>
    <property type="evidence" value="ECO:0007669"/>
    <property type="project" value="UniProtKB-EC"/>
</dbReference>
<name>A0A096AKS7_9FIRM</name>
<keyword evidence="6" id="KW-0418">Kinase</keyword>
<dbReference type="PROSITE" id="PS50109">
    <property type="entry name" value="HIS_KIN"/>
    <property type="match status" value="1"/>
</dbReference>
<dbReference type="GO" id="GO:0005524">
    <property type="term" value="F:ATP binding"/>
    <property type="evidence" value="ECO:0007669"/>
    <property type="project" value="UniProtKB-KW"/>
</dbReference>
<accession>A0A096AKS7</accession>
<evidence type="ECO:0000256" key="1">
    <source>
        <dbReference type="ARBA" id="ARBA00000085"/>
    </source>
</evidence>
<evidence type="ECO:0000256" key="8">
    <source>
        <dbReference type="ARBA" id="ARBA00023012"/>
    </source>
</evidence>
<evidence type="ECO:0000313" key="11">
    <source>
        <dbReference type="Proteomes" id="UP000029628"/>
    </source>
</evidence>
<evidence type="ECO:0000256" key="7">
    <source>
        <dbReference type="ARBA" id="ARBA00022840"/>
    </source>
</evidence>
<keyword evidence="8" id="KW-0902">Two-component regulatory system</keyword>
<dbReference type="GO" id="GO:0000160">
    <property type="term" value="P:phosphorelay signal transduction system"/>
    <property type="evidence" value="ECO:0007669"/>
    <property type="project" value="UniProtKB-KW"/>
</dbReference>
<dbReference type="Gene3D" id="3.30.565.10">
    <property type="entry name" value="Histidine kinase-like ATPase, C-terminal domain"/>
    <property type="match status" value="1"/>
</dbReference>
<gene>
    <name evidence="10" type="ORF">HMPREF0872_03045</name>
</gene>
<reference evidence="10 11" key="1">
    <citation type="submission" date="2014-07" db="EMBL/GenBank/DDBJ databases">
        <authorList>
            <person name="McCorrison J."/>
            <person name="Sanka R."/>
            <person name="Torralba M."/>
            <person name="Gillis M."/>
            <person name="Haft D.H."/>
            <person name="Methe B."/>
            <person name="Sutton G."/>
            <person name="Nelson K.E."/>
        </authorList>
    </citation>
    <scope>NUCLEOTIDE SEQUENCE [LARGE SCALE GENOMIC DNA]</scope>
    <source>
        <strain evidence="10 11">DNF00314</strain>
    </source>
</reference>
<keyword evidence="7" id="KW-0067">ATP-binding</keyword>
<keyword evidence="3" id="KW-0597">Phosphoprotein</keyword>
<evidence type="ECO:0000313" key="10">
    <source>
        <dbReference type="EMBL" id="KGF47698.1"/>
    </source>
</evidence>